<proteinExistence type="inferred from homology"/>
<comment type="function">
    <text evidence="9 10">Fluoride-specific ion channel. Important for reducing fluoride concentration in the cell, thus reducing its toxicity.</text>
</comment>
<keyword evidence="3 10" id="KW-0812">Transmembrane</keyword>
<keyword evidence="10" id="KW-0479">Metal-binding</keyword>
<evidence type="ECO:0000256" key="1">
    <source>
        <dbReference type="ARBA" id="ARBA00004651"/>
    </source>
</evidence>
<dbReference type="GO" id="GO:0005886">
    <property type="term" value="C:plasma membrane"/>
    <property type="evidence" value="ECO:0007669"/>
    <property type="project" value="UniProtKB-SubCell"/>
</dbReference>
<reference evidence="12" key="1">
    <citation type="submission" date="2016-10" db="EMBL/GenBank/DDBJ databases">
        <authorList>
            <person name="Varghese N."/>
            <person name="Submissions S."/>
        </authorList>
    </citation>
    <scope>NUCLEOTIDE SEQUENCE [LARGE SCALE GENOMIC DNA]</scope>
    <source>
        <strain evidence="12">DSM 5463</strain>
    </source>
</reference>
<gene>
    <name evidence="10" type="primary">fluC</name>
    <name evidence="10" type="synonym">crcB</name>
    <name evidence="11" type="ORF">SAMN05660865_00439</name>
</gene>
<evidence type="ECO:0000256" key="8">
    <source>
        <dbReference type="ARBA" id="ARBA00035585"/>
    </source>
</evidence>
<keyword evidence="12" id="KW-1185">Reference proteome</keyword>
<organism evidence="11 12">
    <name type="scientific">Caloramator fervidus</name>
    <dbReference type="NCBI Taxonomy" id="29344"/>
    <lineage>
        <taxon>Bacteria</taxon>
        <taxon>Bacillati</taxon>
        <taxon>Bacillota</taxon>
        <taxon>Clostridia</taxon>
        <taxon>Eubacteriales</taxon>
        <taxon>Clostridiaceae</taxon>
        <taxon>Caloramator</taxon>
    </lineage>
</organism>
<evidence type="ECO:0000256" key="3">
    <source>
        <dbReference type="ARBA" id="ARBA00022692"/>
    </source>
</evidence>
<protein>
    <recommendedName>
        <fullName evidence="10">Fluoride-specific ion channel FluC</fullName>
    </recommendedName>
</protein>
<feature type="transmembrane region" description="Helical" evidence="10">
    <location>
        <begin position="97"/>
        <end position="121"/>
    </location>
</feature>
<dbReference type="PANTHER" id="PTHR28259:SF1">
    <property type="entry name" value="FLUORIDE EXPORT PROTEIN 1-RELATED"/>
    <property type="match status" value="1"/>
</dbReference>
<dbReference type="HAMAP" id="MF_00454">
    <property type="entry name" value="FluC"/>
    <property type="match status" value="1"/>
</dbReference>
<comment type="subcellular location">
    <subcellularLocation>
        <location evidence="1 10">Cell membrane</location>
        <topology evidence="1 10">Multi-pass membrane protein</topology>
    </subcellularLocation>
</comment>
<dbReference type="RefSeq" id="WP_103895452.1">
    <property type="nucleotide sequence ID" value="NZ_FNUK01000003.1"/>
</dbReference>
<evidence type="ECO:0000256" key="10">
    <source>
        <dbReference type="HAMAP-Rule" id="MF_00454"/>
    </source>
</evidence>
<keyword evidence="10" id="KW-0813">Transport</keyword>
<evidence type="ECO:0000256" key="2">
    <source>
        <dbReference type="ARBA" id="ARBA00022475"/>
    </source>
</evidence>
<feature type="transmembrane region" description="Helical" evidence="10">
    <location>
        <begin position="67"/>
        <end position="85"/>
    </location>
</feature>
<comment type="catalytic activity">
    <reaction evidence="8">
        <text>fluoride(in) = fluoride(out)</text>
        <dbReference type="Rhea" id="RHEA:76159"/>
        <dbReference type="ChEBI" id="CHEBI:17051"/>
    </reaction>
    <physiologicalReaction direction="left-to-right" evidence="8">
        <dbReference type="Rhea" id="RHEA:76160"/>
    </physiologicalReaction>
</comment>
<keyword evidence="4 10" id="KW-1133">Transmembrane helix</keyword>
<accession>A0A1H5SR09</accession>
<evidence type="ECO:0000256" key="5">
    <source>
        <dbReference type="ARBA" id="ARBA00023136"/>
    </source>
</evidence>
<dbReference type="AlphaFoldDB" id="A0A1H5SR09"/>
<dbReference type="Proteomes" id="UP000242850">
    <property type="component" value="Unassembled WGS sequence"/>
</dbReference>
<evidence type="ECO:0000256" key="7">
    <source>
        <dbReference type="ARBA" id="ARBA00035120"/>
    </source>
</evidence>
<dbReference type="GO" id="GO:0140114">
    <property type="term" value="P:cellular detoxification of fluoride"/>
    <property type="evidence" value="ECO:0007669"/>
    <property type="project" value="UniProtKB-UniRule"/>
</dbReference>
<feature type="binding site" evidence="10">
    <location>
        <position position="75"/>
    </location>
    <ligand>
        <name>Na(+)</name>
        <dbReference type="ChEBI" id="CHEBI:29101"/>
        <note>structural</note>
    </ligand>
</feature>
<dbReference type="NCBIfam" id="TIGR00494">
    <property type="entry name" value="crcB"/>
    <property type="match status" value="1"/>
</dbReference>
<keyword evidence="2 10" id="KW-1003">Cell membrane</keyword>
<dbReference type="GO" id="GO:0062054">
    <property type="term" value="F:fluoride channel activity"/>
    <property type="evidence" value="ECO:0007669"/>
    <property type="project" value="UniProtKB-UniRule"/>
</dbReference>
<feature type="binding site" evidence="10">
    <location>
        <position position="78"/>
    </location>
    <ligand>
        <name>Na(+)</name>
        <dbReference type="ChEBI" id="CHEBI:29101"/>
        <note>structural</note>
    </ligand>
</feature>
<keyword evidence="10" id="KW-0406">Ion transport</keyword>
<keyword evidence="6 10" id="KW-0407">Ion channel</keyword>
<evidence type="ECO:0000256" key="9">
    <source>
        <dbReference type="ARBA" id="ARBA00049940"/>
    </source>
</evidence>
<dbReference type="PANTHER" id="PTHR28259">
    <property type="entry name" value="FLUORIDE EXPORT PROTEIN 1-RELATED"/>
    <property type="match status" value="1"/>
</dbReference>
<comment type="activity regulation">
    <text evidence="10">Na(+) is not transported, but it plays an essential structural role and its presence is essential for fluoride channel function.</text>
</comment>
<evidence type="ECO:0000256" key="4">
    <source>
        <dbReference type="ARBA" id="ARBA00022989"/>
    </source>
</evidence>
<dbReference type="GO" id="GO:0046872">
    <property type="term" value="F:metal ion binding"/>
    <property type="evidence" value="ECO:0007669"/>
    <property type="project" value="UniProtKB-KW"/>
</dbReference>
<feature type="transmembrane region" description="Helical" evidence="10">
    <location>
        <begin position="5"/>
        <end position="21"/>
    </location>
</feature>
<dbReference type="OrthoDB" id="9815830at2"/>
<evidence type="ECO:0000256" key="6">
    <source>
        <dbReference type="ARBA" id="ARBA00023303"/>
    </source>
</evidence>
<evidence type="ECO:0000313" key="12">
    <source>
        <dbReference type="Proteomes" id="UP000242850"/>
    </source>
</evidence>
<name>A0A1H5SR09_9CLOT</name>
<evidence type="ECO:0000313" key="11">
    <source>
        <dbReference type="EMBL" id="SEF52408.1"/>
    </source>
</evidence>
<keyword evidence="10" id="KW-0915">Sodium</keyword>
<sequence length="125" mass="13512">MQKVFYVGLGGFIGASLRYLISLQSSKIFNFNIPMGTLIVNVLGGFFIGFIMELSLSTDIISPDLRLFLTTGILGGLTTFSTFSYETVGLLNSGSYLWGSLNILLNLSLSLLGVVIGKFLCNVII</sequence>
<dbReference type="EMBL" id="FNUK01000003">
    <property type="protein sequence ID" value="SEF52408.1"/>
    <property type="molecule type" value="Genomic_DNA"/>
</dbReference>
<dbReference type="Pfam" id="PF02537">
    <property type="entry name" value="CRCB"/>
    <property type="match status" value="1"/>
</dbReference>
<dbReference type="InterPro" id="IPR003691">
    <property type="entry name" value="FluC"/>
</dbReference>
<comment type="similarity">
    <text evidence="7 10">Belongs to the fluoride channel Fluc/FEX (TC 1.A.43) family.</text>
</comment>
<keyword evidence="5 10" id="KW-0472">Membrane</keyword>
<feature type="transmembrane region" description="Helical" evidence="10">
    <location>
        <begin position="33"/>
        <end position="55"/>
    </location>
</feature>